<keyword evidence="2 4" id="KW-0238">DNA-binding</keyword>
<evidence type="ECO:0000256" key="3">
    <source>
        <dbReference type="ARBA" id="ARBA00023163"/>
    </source>
</evidence>
<dbReference type="SUPFAM" id="SSF48498">
    <property type="entry name" value="Tetracyclin repressor-like, C-terminal domain"/>
    <property type="match status" value="1"/>
</dbReference>
<dbReference type="InterPro" id="IPR001647">
    <property type="entry name" value="HTH_TetR"/>
</dbReference>
<dbReference type="RefSeq" id="WP_033530907.1">
    <property type="nucleotide sequence ID" value="NZ_JAVRFJ010000034.1"/>
</dbReference>
<dbReference type="EMBL" id="JAVRFJ010000034">
    <property type="protein sequence ID" value="MDT0571991.1"/>
    <property type="molecule type" value="Genomic_DNA"/>
</dbReference>
<keyword evidence="1" id="KW-0805">Transcription regulation</keyword>
<comment type="caution">
    <text evidence="6">The sequence shown here is derived from an EMBL/GenBank/DDBJ whole genome shotgun (WGS) entry which is preliminary data.</text>
</comment>
<sequence>MRADAERNRQRVLEVALETFATEGLSVPVAEIARRAGVGTGTVSRHFPTKDSLYEAIVLRLVAEIVDRARELSATRDPGTAFFEFFALMVDHFAANLGLSQAMSGTGFDVHSVALAPEHNLLAVEEELLVGAQKAGAVRPDVVRADVKALIVGCLAREQQGPDPEARRRMIDLACAGLRAQR</sequence>
<dbReference type="PRINTS" id="PR00455">
    <property type="entry name" value="HTHTETR"/>
</dbReference>
<name>A0ABU2Z5Z5_9ACTN</name>
<evidence type="ECO:0000256" key="1">
    <source>
        <dbReference type="ARBA" id="ARBA00023015"/>
    </source>
</evidence>
<accession>A0ABU2Z5Z5</accession>
<reference evidence="6" key="1">
    <citation type="submission" date="2024-05" db="EMBL/GenBank/DDBJ databases">
        <title>30 novel species of actinomycetes from the DSMZ collection.</title>
        <authorList>
            <person name="Nouioui I."/>
        </authorList>
    </citation>
    <scope>NUCLEOTIDE SEQUENCE</scope>
    <source>
        <strain evidence="6">DSM 3412</strain>
    </source>
</reference>
<evidence type="ECO:0000256" key="2">
    <source>
        <dbReference type="ARBA" id="ARBA00023125"/>
    </source>
</evidence>
<keyword evidence="7" id="KW-1185">Reference proteome</keyword>
<dbReference type="InterPro" id="IPR009057">
    <property type="entry name" value="Homeodomain-like_sf"/>
</dbReference>
<feature type="DNA-binding region" description="H-T-H motif" evidence="4">
    <location>
        <begin position="28"/>
        <end position="47"/>
    </location>
</feature>
<dbReference type="PANTHER" id="PTHR30055:SF234">
    <property type="entry name" value="HTH-TYPE TRANSCRIPTIONAL REGULATOR BETI"/>
    <property type="match status" value="1"/>
</dbReference>
<protein>
    <submittedName>
        <fullName evidence="6">Helix-turn-helix domain-containing protein</fullName>
    </submittedName>
</protein>
<dbReference type="PROSITE" id="PS50977">
    <property type="entry name" value="HTH_TETR_2"/>
    <property type="match status" value="1"/>
</dbReference>
<evidence type="ECO:0000259" key="5">
    <source>
        <dbReference type="PROSITE" id="PS50977"/>
    </source>
</evidence>
<evidence type="ECO:0000256" key="4">
    <source>
        <dbReference type="PROSITE-ProRule" id="PRU00335"/>
    </source>
</evidence>
<dbReference type="PANTHER" id="PTHR30055">
    <property type="entry name" value="HTH-TYPE TRANSCRIPTIONAL REGULATOR RUTR"/>
    <property type="match status" value="1"/>
</dbReference>
<dbReference type="InterPro" id="IPR050109">
    <property type="entry name" value="HTH-type_TetR-like_transc_reg"/>
</dbReference>
<proteinExistence type="predicted"/>
<dbReference type="InterPro" id="IPR049445">
    <property type="entry name" value="TetR_SbtR-like_C"/>
</dbReference>
<dbReference type="Proteomes" id="UP001180737">
    <property type="component" value="Unassembled WGS sequence"/>
</dbReference>
<gene>
    <name evidence="6" type="ORF">RM704_31830</name>
</gene>
<evidence type="ECO:0000313" key="6">
    <source>
        <dbReference type="EMBL" id="MDT0571991.1"/>
    </source>
</evidence>
<dbReference type="SUPFAM" id="SSF46689">
    <property type="entry name" value="Homeodomain-like"/>
    <property type="match status" value="1"/>
</dbReference>
<evidence type="ECO:0000313" key="7">
    <source>
        <dbReference type="Proteomes" id="UP001180737"/>
    </source>
</evidence>
<dbReference type="InterPro" id="IPR036271">
    <property type="entry name" value="Tet_transcr_reg_TetR-rel_C_sf"/>
</dbReference>
<keyword evidence="3" id="KW-0804">Transcription</keyword>
<dbReference type="Gene3D" id="1.10.357.10">
    <property type="entry name" value="Tetracycline Repressor, domain 2"/>
    <property type="match status" value="1"/>
</dbReference>
<feature type="domain" description="HTH tetR-type" evidence="5">
    <location>
        <begin position="6"/>
        <end position="65"/>
    </location>
</feature>
<dbReference type="Pfam" id="PF00440">
    <property type="entry name" value="TetR_N"/>
    <property type="match status" value="1"/>
</dbReference>
<organism evidence="6 7">
    <name type="scientific">Streptomyces gottesmaniae</name>
    <dbReference type="NCBI Taxonomy" id="3075518"/>
    <lineage>
        <taxon>Bacteria</taxon>
        <taxon>Bacillati</taxon>
        <taxon>Actinomycetota</taxon>
        <taxon>Actinomycetes</taxon>
        <taxon>Kitasatosporales</taxon>
        <taxon>Streptomycetaceae</taxon>
        <taxon>Streptomyces</taxon>
    </lineage>
</organism>
<dbReference type="Pfam" id="PF21597">
    <property type="entry name" value="TetR_C_43"/>
    <property type="match status" value="1"/>
</dbReference>